<evidence type="ECO:0000313" key="2">
    <source>
        <dbReference type="Proteomes" id="UP000558488"/>
    </source>
</evidence>
<dbReference type="AlphaFoldDB" id="A0A7J7QTD8"/>
<comment type="caution">
    <text evidence="1">The sequence shown here is derived from an EMBL/GenBank/DDBJ whole genome shotgun (WGS) entry which is preliminary data.</text>
</comment>
<name>A0A7J7QTD8_PIPKU</name>
<accession>A0A7J7QTD8</accession>
<gene>
    <name evidence="1" type="ORF">mPipKuh1_008543</name>
</gene>
<dbReference type="Proteomes" id="UP000558488">
    <property type="component" value="Unassembled WGS sequence"/>
</dbReference>
<keyword evidence="2" id="KW-1185">Reference proteome</keyword>
<dbReference type="EMBL" id="JACAGB010000155">
    <property type="protein sequence ID" value="KAF6267181.1"/>
    <property type="molecule type" value="Genomic_DNA"/>
</dbReference>
<organism evidence="1 2">
    <name type="scientific">Pipistrellus kuhlii</name>
    <name type="common">Kuhl's pipistrelle</name>
    <dbReference type="NCBI Taxonomy" id="59472"/>
    <lineage>
        <taxon>Eukaryota</taxon>
        <taxon>Metazoa</taxon>
        <taxon>Chordata</taxon>
        <taxon>Craniata</taxon>
        <taxon>Vertebrata</taxon>
        <taxon>Euteleostomi</taxon>
        <taxon>Mammalia</taxon>
        <taxon>Eutheria</taxon>
        <taxon>Laurasiatheria</taxon>
        <taxon>Chiroptera</taxon>
        <taxon>Yangochiroptera</taxon>
        <taxon>Vespertilionidae</taxon>
        <taxon>Pipistrellus</taxon>
    </lineage>
</organism>
<protein>
    <submittedName>
        <fullName evidence="1">Uncharacterized protein</fullName>
    </submittedName>
</protein>
<reference evidence="1 2" key="1">
    <citation type="journal article" date="2020" name="Nature">
        <title>Six reference-quality genomes reveal evolution of bat adaptations.</title>
        <authorList>
            <person name="Jebb D."/>
            <person name="Huang Z."/>
            <person name="Pippel M."/>
            <person name="Hughes G.M."/>
            <person name="Lavrichenko K."/>
            <person name="Devanna P."/>
            <person name="Winkler S."/>
            <person name="Jermiin L.S."/>
            <person name="Skirmuntt E.C."/>
            <person name="Katzourakis A."/>
            <person name="Burkitt-Gray L."/>
            <person name="Ray D.A."/>
            <person name="Sullivan K.A.M."/>
            <person name="Roscito J.G."/>
            <person name="Kirilenko B.M."/>
            <person name="Davalos L.M."/>
            <person name="Corthals A.P."/>
            <person name="Power M.L."/>
            <person name="Jones G."/>
            <person name="Ransome R.D."/>
            <person name="Dechmann D.K.N."/>
            <person name="Locatelli A.G."/>
            <person name="Puechmaille S.J."/>
            <person name="Fedrigo O."/>
            <person name="Jarvis E.D."/>
            <person name="Hiller M."/>
            <person name="Vernes S.C."/>
            <person name="Myers E.W."/>
            <person name="Teeling E.C."/>
        </authorList>
    </citation>
    <scope>NUCLEOTIDE SEQUENCE [LARGE SCALE GENOMIC DNA]</scope>
    <source>
        <strain evidence="1">MPipKuh1</strain>
        <tissue evidence="1">Flight muscle</tissue>
    </source>
</reference>
<evidence type="ECO:0000313" key="1">
    <source>
        <dbReference type="EMBL" id="KAF6267181.1"/>
    </source>
</evidence>
<sequence>MMLVRRQYDGITLTRREKVTRPRSRVTELHIRSGADRHQLSGIEEGRVRKAETSMMGENHRSAASCMSHTGDRARNPACALTWNRTMTSWFIGQCSTSELWPRYHDLLSHSPAHEHLGCFHLLTWNRAAMNMGFHGQT</sequence>
<proteinExistence type="predicted"/>